<sequence>MQKNGHMTQFVFVVHIWLQYLNSYYIYIHHQNECIHFLAGYRQ</sequence>
<evidence type="ECO:0000313" key="2">
    <source>
        <dbReference type="Proteomes" id="UP000032266"/>
    </source>
</evidence>
<accession>A0A0C5VRJ5</accession>
<evidence type="ECO:0000313" key="1">
    <source>
        <dbReference type="EMBL" id="AJQ96861.1"/>
    </source>
</evidence>
<dbReference type="HOGENOM" id="CLU_3234262_0_0_6"/>
<keyword evidence="2" id="KW-1185">Reference proteome</keyword>
<name>A0A0C5VRJ5_9GAMM</name>
<dbReference type="Proteomes" id="UP000032266">
    <property type="component" value="Chromosome"/>
</dbReference>
<proteinExistence type="predicted"/>
<protein>
    <submittedName>
        <fullName evidence="1">Uncharacterized protein</fullName>
    </submittedName>
</protein>
<gene>
    <name evidence="1" type="ORF">YC6258_04828</name>
</gene>
<dbReference type="AlphaFoldDB" id="A0A0C5VRJ5"/>
<dbReference type="KEGG" id="gsn:YC6258_04828"/>
<organism evidence="1 2">
    <name type="scientific">Gynuella sunshinyii YC6258</name>
    <dbReference type="NCBI Taxonomy" id="1445510"/>
    <lineage>
        <taxon>Bacteria</taxon>
        <taxon>Pseudomonadati</taxon>
        <taxon>Pseudomonadota</taxon>
        <taxon>Gammaproteobacteria</taxon>
        <taxon>Oceanospirillales</taxon>
        <taxon>Saccharospirillaceae</taxon>
        <taxon>Gynuella</taxon>
    </lineage>
</organism>
<reference evidence="1 2" key="1">
    <citation type="submission" date="2014-01" db="EMBL/GenBank/DDBJ databases">
        <title>Full genme sequencing of cellulolytic bacterium Gynuella sunshinyii YC6258T gen. nov., sp. nov.</title>
        <authorList>
            <person name="Khan H."/>
            <person name="Chung E.J."/>
            <person name="Chung Y.R."/>
        </authorList>
    </citation>
    <scope>NUCLEOTIDE SEQUENCE [LARGE SCALE GENOMIC DNA]</scope>
    <source>
        <strain evidence="1 2">YC6258</strain>
    </source>
</reference>
<dbReference type="EMBL" id="CP007142">
    <property type="protein sequence ID" value="AJQ96861.1"/>
    <property type="molecule type" value="Genomic_DNA"/>
</dbReference>